<feature type="domain" description="Transposase-associated" evidence="2">
    <location>
        <begin position="6"/>
        <end position="55"/>
    </location>
</feature>
<name>A0A5N6NNX2_9ASTR</name>
<dbReference type="InterPro" id="IPR029480">
    <property type="entry name" value="Transpos_assoc"/>
</dbReference>
<dbReference type="InterPro" id="IPR004242">
    <property type="entry name" value="Transposase_21"/>
</dbReference>
<feature type="domain" description="DUF4218" evidence="1">
    <location>
        <begin position="657"/>
        <end position="769"/>
    </location>
</feature>
<dbReference type="Pfam" id="PF13960">
    <property type="entry name" value="DUF4218"/>
    <property type="match status" value="1"/>
</dbReference>
<keyword evidence="4" id="KW-1185">Reference proteome</keyword>
<dbReference type="EMBL" id="SZYD01000010">
    <property type="protein sequence ID" value="KAD4982033.1"/>
    <property type="molecule type" value="Genomic_DNA"/>
</dbReference>
<accession>A0A5N6NNX2</accession>
<protein>
    <recommendedName>
        <fullName evidence="5">DUF4218 domain-containing protein</fullName>
    </recommendedName>
</protein>
<dbReference type="PANTHER" id="PTHR10775">
    <property type="entry name" value="OS08G0208400 PROTEIN"/>
    <property type="match status" value="1"/>
</dbReference>
<evidence type="ECO:0000259" key="2">
    <source>
        <dbReference type="Pfam" id="PF13963"/>
    </source>
</evidence>
<evidence type="ECO:0000313" key="4">
    <source>
        <dbReference type="Proteomes" id="UP000326396"/>
    </source>
</evidence>
<dbReference type="AlphaFoldDB" id="A0A5N6NNX2"/>
<sequence>MEIAKNHVNGEGKGYCPCKSCANSKRSLQNLATIYAHIHDRGFLQSYTTWVYHGEKYSNASEIERMWASNADNPPLTNNEMFDALDGVIGEQNTYEENVNEHGDGLDTEFDALFKELNTELYPSCNWMSSLNFLAKLMHIKVINKWTDSSFDQLLEFLRVAFPKENKIPASHYEAKKKLRKIGLGYQFIHACINDCALFWKENSLMQNCPVCNESRWVDKNTKGKKVAQKVLRYFPLTSRLRRRFSSRFTAKDMIWHNTGRSTDGMMRHPVDGNAWQEFDNRYPNFAKEPRNVRLGLAVDGFNPFGNMSQTYSMWPVVLKTYNTPPWLYMKESSFMLTLLIPGPKSPGKDIDVFLRPLVDELKTLWTDGVQMRDAHTETIFTMRAALLWTINDYPARSSLSGWSGQGYKACSTCNEDTPLCSITNKIAFVGHRRFLTKNHKLRENLLFNCQKETRDPPKQLSNAKILKQLQGLPIRVPGKHPSHGGVKRKRAVSELNWSKKSIFFELDYWSSLLLKHNLDVMHVGKNVCESLLGTSLMNEKSKDTPKARQDLEKMGIRKNLWLTKNNNKFYQPHAPYSFTPIDRERFCKFIRGVRLPDGFGSNFKNKVLPNNSNKIGLKSHDYHILMQRLLPTGVQGCLPSNVSTTIIDLCTVFQKICARSLDVKNMEKAHKDVIKILCNLELIYPPAFFDIMVHLVIHLPEEAILGGPVYMRWMYPFERYMKKLKAYVRNKARPEGSIAEGYVADEALTFCSMYLEGMQTKFNRPDRNADADIPKRHLHVFSSQCRSISKKKIISLSEDVRKSLEWFVLSNCDEIKDYKS</sequence>
<dbReference type="Proteomes" id="UP000326396">
    <property type="component" value="Linkage Group LG18"/>
</dbReference>
<evidence type="ECO:0008006" key="5">
    <source>
        <dbReference type="Google" id="ProtNLM"/>
    </source>
</evidence>
<proteinExistence type="predicted"/>
<reference evidence="3 4" key="1">
    <citation type="submission" date="2019-05" db="EMBL/GenBank/DDBJ databases">
        <title>Mikania micrantha, genome provides insights into the molecular mechanism of rapid growth.</title>
        <authorList>
            <person name="Liu B."/>
        </authorList>
    </citation>
    <scope>NUCLEOTIDE SEQUENCE [LARGE SCALE GENOMIC DNA]</scope>
    <source>
        <strain evidence="3">NLD-2019</strain>
        <tissue evidence="3">Leaf</tissue>
    </source>
</reference>
<dbReference type="Pfam" id="PF13963">
    <property type="entry name" value="Transpos_assoc"/>
    <property type="match status" value="1"/>
</dbReference>
<evidence type="ECO:0000259" key="1">
    <source>
        <dbReference type="Pfam" id="PF13960"/>
    </source>
</evidence>
<dbReference type="InterPro" id="IPR025452">
    <property type="entry name" value="DUF4218"/>
</dbReference>
<gene>
    <name evidence="3" type="ORF">E3N88_18704</name>
</gene>
<dbReference type="OrthoDB" id="1878503at2759"/>
<dbReference type="PANTHER" id="PTHR10775:SF185">
    <property type="entry name" value="OS08G0208400 PROTEIN"/>
    <property type="match status" value="1"/>
</dbReference>
<comment type="caution">
    <text evidence="3">The sequence shown here is derived from an EMBL/GenBank/DDBJ whole genome shotgun (WGS) entry which is preliminary data.</text>
</comment>
<organism evidence="3 4">
    <name type="scientific">Mikania micrantha</name>
    <name type="common">bitter vine</name>
    <dbReference type="NCBI Taxonomy" id="192012"/>
    <lineage>
        <taxon>Eukaryota</taxon>
        <taxon>Viridiplantae</taxon>
        <taxon>Streptophyta</taxon>
        <taxon>Embryophyta</taxon>
        <taxon>Tracheophyta</taxon>
        <taxon>Spermatophyta</taxon>
        <taxon>Magnoliopsida</taxon>
        <taxon>eudicotyledons</taxon>
        <taxon>Gunneridae</taxon>
        <taxon>Pentapetalae</taxon>
        <taxon>asterids</taxon>
        <taxon>campanulids</taxon>
        <taxon>Asterales</taxon>
        <taxon>Asteraceae</taxon>
        <taxon>Asteroideae</taxon>
        <taxon>Heliantheae alliance</taxon>
        <taxon>Eupatorieae</taxon>
        <taxon>Mikania</taxon>
    </lineage>
</organism>
<dbReference type="Pfam" id="PF02992">
    <property type="entry name" value="Transposase_21"/>
    <property type="match status" value="1"/>
</dbReference>
<evidence type="ECO:0000313" key="3">
    <source>
        <dbReference type="EMBL" id="KAD4982033.1"/>
    </source>
</evidence>